<evidence type="ECO:0000313" key="1">
    <source>
        <dbReference type="EMBL" id="KAG0427142.1"/>
    </source>
</evidence>
<keyword evidence="2" id="KW-1185">Reference proteome</keyword>
<evidence type="ECO:0000313" key="2">
    <source>
        <dbReference type="Proteomes" id="UP000805193"/>
    </source>
</evidence>
<dbReference type="Proteomes" id="UP000805193">
    <property type="component" value="Unassembled WGS sequence"/>
</dbReference>
<reference evidence="1 2" key="1">
    <citation type="journal article" date="2020" name="Cell">
        <title>Large-Scale Comparative Analyses of Tick Genomes Elucidate Their Genetic Diversity and Vector Capacities.</title>
        <authorList>
            <consortium name="Tick Genome and Microbiome Consortium (TIGMIC)"/>
            <person name="Jia N."/>
            <person name="Wang J."/>
            <person name="Shi W."/>
            <person name="Du L."/>
            <person name="Sun Y."/>
            <person name="Zhan W."/>
            <person name="Jiang J.F."/>
            <person name="Wang Q."/>
            <person name="Zhang B."/>
            <person name="Ji P."/>
            <person name="Bell-Sakyi L."/>
            <person name="Cui X.M."/>
            <person name="Yuan T.T."/>
            <person name="Jiang B.G."/>
            <person name="Yang W.F."/>
            <person name="Lam T.T."/>
            <person name="Chang Q.C."/>
            <person name="Ding S.J."/>
            <person name="Wang X.J."/>
            <person name="Zhu J.G."/>
            <person name="Ruan X.D."/>
            <person name="Zhao L."/>
            <person name="Wei J.T."/>
            <person name="Ye R.Z."/>
            <person name="Que T.C."/>
            <person name="Du C.H."/>
            <person name="Zhou Y.H."/>
            <person name="Cheng J.X."/>
            <person name="Dai P.F."/>
            <person name="Guo W.B."/>
            <person name="Han X.H."/>
            <person name="Huang E.J."/>
            <person name="Li L.F."/>
            <person name="Wei W."/>
            <person name="Gao Y.C."/>
            <person name="Liu J.Z."/>
            <person name="Shao H.Z."/>
            <person name="Wang X."/>
            <person name="Wang C.C."/>
            <person name="Yang T.C."/>
            <person name="Huo Q.B."/>
            <person name="Li W."/>
            <person name="Chen H.Y."/>
            <person name="Chen S.E."/>
            <person name="Zhou L.G."/>
            <person name="Ni X.B."/>
            <person name="Tian J.H."/>
            <person name="Sheng Y."/>
            <person name="Liu T."/>
            <person name="Pan Y.S."/>
            <person name="Xia L.Y."/>
            <person name="Li J."/>
            <person name="Zhao F."/>
            <person name="Cao W.C."/>
        </authorList>
    </citation>
    <scope>NUCLEOTIDE SEQUENCE [LARGE SCALE GENOMIC DNA]</scope>
    <source>
        <strain evidence="1">Iper-2018</strain>
    </source>
</reference>
<accession>A0AC60Q0I4</accession>
<name>A0AC60Q0I4_IXOPE</name>
<gene>
    <name evidence="1" type="ORF">HPB47_025816</name>
</gene>
<protein>
    <submittedName>
        <fullName evidence="1">Uncharacterized protein</fullName>
    </submittedName>
</protein>
<feature type="non-terminal residue" evidence="1">
    <location>
        <position position="1"/>
    </location>
</feature>
<comment type="caution">
    <text evidence="1">The sequence shown here is derived from an EMBL/GenBank/DDBJ whole genome shotgun (WGS) entry which is preliminary data.</text>
</comment>
<dbReference type="EMBL" id="JABSTQ010009654">
    <property type="protein sequence ID" value="KAG0427142.1"/>
    <property type="molecule type" value="Genomic_DNA"/>
</dbReference>
<sequence length="80" mass="8370">PAPAQRGRARTARLLAEPAATPLRTQSPATLAGLQALVPGSDAPFIARDGPLRKLRFNLATPALRADDVAALLGKVTRHP</sequence>
<organism evidence="1 2">
    <name type="scientific">Ixodes persulcatus</name>
    <name type="common">Taiga tick</name>
    <dbReference type="NCBI Taxonomy" id="34615"/>
    <lineage>
        <taxon>Eukaryota</taxon>
        <taxon>Metazoa</taxon>
        <taxon>Ecdysozoa</taxon>
        <taxon>Arthropoda</taxon>
        <taxon>Chelicerata</taxon>
        <taxon>Arachnida</taxon>
        <taxon>Acari</taxon>
        <taxon>Parasitiformes</taxon>
        <taxon>Ixodida</taxon>
        <taxon>Ixodoidea</taxon>
        <taxon>Ixodidae</taxon>
        <taxon>Ixodinae</taxon>
        <taxon>Ixodes</taxon>
    </lineage>
</organism>
<proteinExistence type="predicted"/>